<dbReference type="RefSeq" id="WP_217801832.1">
    <property type="nucleotide sequence ID" value="NZ_JAHOAX010000038.1"/>
</dbReference>
<evidence type="ECO:0000313" key="1">
    <source>
        <dbReference type="EMBL" id="MBV3125664.1"/>
    </source>
</evidence>
<organism evidence="1 2">
    <name type="scientific">Phocaeicola dorei</name>
    <dbReference type="NCBI Taxonomy" id="357276"/>
    <lineage>
        <taxon>Bacteria</taxon>
        <taxon>Pseudomonadati</taxon>
        <taxon>Bacteroidota</taxon>
        <taxon>Bacteroidia</taxon>
        <taxon>Bacteroidales</taxon>
        <taxon>Bacteroidaceae</taxon>
        <taxon>Phocaeicola</taxon>
    </lineage>
</organism>
<dbReference type="EMBL" id="JAHOAX010000038">
    <property type="protein sequence ID" value="MBV3125664.1"/>
    <property type="molecule type" value="Genomic_DNA"/>
</dbReference>
<sequence length="200" mass="23966">MNKSLKYVTGEYVIFLNAGDKFVNNHVLSDVFQNYNFDDELIYGDTYFENELGFILQKSNAIYVHNPTKKDLIFKSQGFCHQSLFTKASRLKEILFNLDYPIGADYDTTARIYFTGNRKIRYVKQAISVFDDRFGGASHNKIGVVLDERYIMFDYKNRYDFLLRKYLYIYKLYIKNILHYLFPNMVKKYRQRKYINKLPE</sequence>
<dbReference type="AlphaFoldDB" id="A0AB35CCR0"/>
<evidence type="ECO:0000313" key="2">
    <source>
        <dbReference type="Proteomes" id="UP000777173"/>
    </source>
</evidence>
<dbReference type="Proteomes" id="UP000777173">
    <property type="component" value="Unassembled WGS sequence"/>
</dbReference>
<evidence type="ECO:0008006" key="3">
    <source>
        <dbReference type="Google" id="ProtNLM"/>
    </source>
</evidence>
<proteinExistence type="predicted"/>
<accession>A0AB35CCR0</accession>
<protein>
    <recommendedName>
        <fullName evidence="3">Glycosyltransferase family 2 protein</fullName>
    </recommendedName>
</protein>
<gene>
    <name evidence="1" type="ORF">KSU80_21180</name>
</gene>
<comment type="caution">
    <text evidence="1">The sequence shown here is derived from an EMBL/GenBank/DDBJ whole genome shotgun (WGS) entry which is preliminary data.</text>
</comment>
<reference evidence="1" key="1">
    <citation type="submission" date="2021-06" db="EMBL/GenBank/DDBJ databases">
        <title>Collection of gut derived symbiotic bacterial strains cultured from healthy donors.</title>
        <authorList>
            <person name="Lin H."/>
            <person name="Littmann E."/>
            <person name="Pamer E.G."/>
        </authorList>
    </citation>
    <scope>NUCLEOTIDE SEQUENCE</scope>
    <source>
        <strain evidence="1">MSK.5.10</strain>
    </source>
</reference>
<name>A0AB35CCR0_9BACT</name>